<evidence type="ECO:0000313" key="9">
    <source>
        <dbReference type="EMBL" id="KAJ3109900.1"/>
    </source>
</evidence>
<feature type="coiled-coil region" evidence="7">
    <location>
        <begin position="629"/>
        <end position="656"/>
    </location>
</feature>
<evidence type="ECO:0000256" key="3">
    <source>
        <dbReference type="ARBA" id="ARBA00023054"/>
    </source>
</evidence>
<keyword evidence="6" id="KW-0493">Microtubule</keyword>
<keyword evidence="10" id="KW-1185">Reference proteome</keyword>
<evidence type="ECO:0000313" key="10">
    <source>
        <dbReference type="Proteomes" id="UP001211907"/>
    </source>
</evidence>
<keyword evidence="3 7" id="KW-0175">Coiled coil</keyword>
<dbReference type="PANTHER" id="PTHR47968:SF75">
    <property type="entry name" value="CENTROMERE-ASSOCIATED PROTEIN E"/>
    <property type="match status" value="1"/>
</dbReference>
<evidence type="ECO:0000256" key="7">
    <source>
        <dbReference type="SAM" id="Coils"/>
    </source>
</evidence>
<dbReference type="GO" id="GO:0008017">
    <property type="term" value="F:microtubule binding"/>
    <property type="evidence" value="ECO:0007669"/>
    <property type="project" value="InterPro"/>
</dbReference>
<evidence type="ECO:0000256" key="6">
    <source>
        <dbReference type="RuleBase" id="RU000394"/>
    </source>
</evidence>
<evidence type="ECO:0000256" key="2">
    <source>
        <dbReference type="ARBA" id="ARBA00022840"/>
    </source>
</evidence>
<feature type="non-terminal residue" evidence="9">
    <location>
        <position position="1"/>
    </location>
</feature>
<evidence type="ECO:0000256" key="5">
    <source>
        <dbReference type="PROSITE-ProRule" id="PRU00283"/>
    </source>
</evidence>
<evidence type="ECO:0000256" key="4">
    <source>
        <dbReference type="ARBA" id="ARBA00023175"/>
    </source>
</evidence>
<dbReference type="InterPro" id="IPR019821">
    <property type="entry name" value="Kinesin_motor_CS"/>
</dbReference>
<dbReference type="GO" id="GO:0005874">
    <property type="term" value="C:microtubule"/>
    <property type="evidence" value="ECO:0007669"/>
    <property type="project" value="UniProtKB-KW"/>
</dbReference>
<dbReference type="EMBL" id="JADGJH010001792">
    <property type="protein sequence ID" value="KAJ3109900.1"/>
    <property type="molecule type" value="Genomic_DNA"/>
</dbReference>
<dbReference type="PANTHER" id="PTHR47968">
    <property type="entry name" value="CENTROMERE PROTEIN E"/>
    <property type="match status" value="1"/>
</dbReference>
<dbReference type="PROSITE" id="PS00411">
    <property type="entry name" value="KINESIN_MOTOR_1"/>
    <property type="match status" value="1"/>
</dbReference>
<dbReference type="SUPFAM" id="SSF52540">
    <property type="entry name" value="P-loop containing nucleoside triphosphate hydrolases"/>
    <property type="match status" value="1"/>
</dbReference>
<keyword evidence="1 5" id="KW-0547">Nucleotide-binding</keyword>
<protein>
    <recommendedName>
        <fullName evidence="6">Kinesin-like protein</fullName>
    </recommendedName>
</protein>
<dbReference type="InterPro" id="IPR027417">
    <property type="entry name" value="P-loop_NTPase"/>
</dbReference>
<dbReference type="Proteomes" id="UP001211907">
    <property type="component" value="Unassembled WGS sequence"/>
</dbReference>
<evidence type="ECO:0000256" key="1">
    <source>
        <dbReference type="ARBA" id="ARBA00022741"/>
    </source>
</evidence>
<dbReference type="Pfam" id="PF00225">
    <property type="entry name" value="Kinesin"/>
    <property type="match status" value="1"/>
</dbReference>
<gene>
    <name evidence="9" type="ORF">HK100_003228</name>
</gene>
<reference evidence="9" key="1">
    <citation type="submission" date="2020-05" db="EMBL/GenBank/DDBJ databases">
        <title>Phylogenomic resolution of chytrid fungi.</title>
        <authorList>
            <person name="Stajich J.E."/>
            <person name="Amses K."/>
            <person name="Simmons R."/>
            <person name="Seto K."/>
            <person name="Myers J."/>
            <person name="Bonds A."/>
            <person name="Quandt C.A."/>
            <person name="Barry K."/>
            <person name="Liu P."/>
            <person name="Grigoriev I."/>
            <person name="Longcore J.E."/>
            <person name="James T.Y."/>
        </authorList>
    </citation>
    <scope>NUCLEOTIDE SEQUENCE</scope>
    <source>
        <strain evidence="9">JEL0513</strain>
    </source>
</reference>
<evidence type="ECO:0000259" key="8">
    <source>
        <dbReference type="PROSITE" id="PS50067"/>
    </source>
</evidence>
<feature type="binding site" evidence="5">
    <location>
        <begin position="94"/>
        <end position="101"/>
    </location>
    <ligand>
        <name>ATP</name>
        <dbReference type="ChEBI" id="CHEBI:30616"/>
    </ligand>
</feature>
<dbReference type="GO" id="GO:0003777">
    <property type="term" value="F:microtubule motor activity"/>
    <property type="evidence" value="ECO:0007669"/>
    <property type="project" value="InterPro"/>
</dbReference>
<dbReference type="GO" id="GO:0005524">
    <property type="term" value="F:ATP binding"/>
    <property type="evidence" value="ECO:0007669"/>
    <property type="project" value="UniProtKB-UniRule"/>
</dbReference>
<dbReference type="GO" id="GO:0007018">
    <property type="term" value="P:microtubule-based movement"/>
    <property type="evidence" value="ECO:0007669"/>
    <property type="project" value="InterPro"/>
</dbReference>
<dbReference type="PRINTS" id="PR00380">
    <property type="entry name" value="KINESINHEAVY"/>
</dbReference>
<dbReference type="InterPro" id="IPR001752">
    <property type="entry name" value="Kinesin_motor_dom"/>
</dbReference>
<name>A0AAD5X9J6_9FUNG</name>
<feature type="domain" description="Kinesin motor" evidence="8">
    <location>
        <begin position="5"/>
        <end position="292"/>
    </location>
</feature>
<dbReference type="Gene3D" id="3.40.850.10">
    <property type="entry name" value="Kinesin motor domain"/>
    <property type="match status" value="2"/>
</dbReference>
<keyword evidence="4 5" id="KW-0505">Motor protein</keyword>
<comment type="caution">
    <text evidence="9">The sequence shown here is derived from an EMBL/GenBank/DDBJ whole genome shotgun (WGS) entry which is preliminary data.</text>
</comment>
<keyword evidence="2 5" id="KW-0067">ATP-binding</keyword>
<comment type="similarity">
    <text evidence="5 6">Belongs to the TRAFAC class myosin-kinesin ATPase superfamily. Kinesin family.</text>
</comment>
<dbReference type="PROSITE" id="PS50067">
    <property type="entry name" value="KINESIN_MOTOR_2"/>
    <property type="match status" value="1"/>
</dbReference>
<proteinExistence type="inferred from homology"/>
<accession>A0AAD5X9J6</accession>
<sequence length="714" mass="79301">MDGAKIAVAVRVRPLNARETAGIGGQYDSLDGNVWLVSEAENSISLKDKATAAVFSFDAIYNTSASTLGIYSQCARDLIASCCQGVNATIFAYGQTSSGKTFTMSGDKSAPGIISLAINDIFTRISSAHDLTFTVKVSYLEIYNEIVNDLLTPANTNLKINEHITRGVYVGGLTEVLASSPEAISTLNLVDLAGSERAAHTGAEGKRLKEGGSINKSLLALATVIGKLSEVGENKNNTVTHIPYRNSKITRILQPSLGGNARTLIICTVTPSAGYIDETISTLKFASRAKSIRNKPIVNEIVRDDVLIKQYREEINLLKNQLNQIKGSPAISFQNIDRTESMSFIPSDEFRQSYPYNTGFRQTPDLLTSNLTSVQCEEIKQAMKSTARLGKLISNMRFEIASRKSDMLSFITDIQHRNSKKLMNMKTILKATLDYATSTEQRLVLKTGELESRYLEMKKTEARLTAEASAKMEAETQLVRESNMRDRLGTIITEERDKLEAVSNELSISKSNYGLITKKLDDLVEVSTIQFQLPSNIEHELKGLINALAISPQDCTVSDFLSVLEDIKEFEIKKVYNDLRSVFEEGKQALNDEIEAKNAALKKTAAVTEDYQSKIVILTKELESRGLDLHSLQKMIEFQSEQLSNKREEIMKLHESQEIFEIEAANTNKIVKQKLFDLTNCLLETFDLAESENNSVECLRQEVLNYFEDKSSVV</sequence>
<dbReference type="InterPro" id="IPR027640">
    <property type="entry name" value="Kinesin-like_fam"/>
</dbReference>
<dbReference type="AlphaFoldDB" id="A0AAD5X9J6"/>
<dbReference type="SMART" id="SM00129">
    <property type="entry name" value="KISc"/>
    <property type="match status" value="1"/>
</dbReference>
<dbReference type="InterPro" id="IPR036961">
    <property type="entry name" value="Kinesin_motor_dom_sf"/>
</dbReference>
<organism evidence="9 10">
    <name type="scientific">Physocladia obscura</name>
    <dbReference type="NCBI Taxonomy" id="109957"/>
    <lineage>
        <taxon>Eukaryota</taxon>
        <taxon>Fungi</taxon>
        <taxon>Fungi incertae sedis</taxon>
        <taxon>Chytridiomycota</taxon>
        <taxon>Chytridiomycota incertae sedis</taxon>
        <taxon>Chytridiomycetes</taxon>
        <taxon>Chytridiales</taxon>
        <taxon>Chytriomycetaceae</taxon>
        <taxon>Physocladia</taxon>
    </lineage>
</organism>